<dbReference type="EMBL" id="JAXBLV010000110">
    <property type="protein sequence ID" value="MDY3559350.1"/>
    <property type="molecule type" value="Genomic_DNA"/>
</dbReference>
<reference evidence="4" key="1">
    <citation type="journal article" date="2023" name="Mar. Drugs">
        <title>Gemmata algarum, a Novel Planctomycete Isolated from an Algal Mat, Displays Antimicrobial Activity.</title>
        <authorList>
            <person name="Kumar G."/>
            <person name="Kallscheuer N."/>
            <person name="Kashif M."/>
            <person name="Ahamad S."/>
            <person name="Jagadeeshwari U."/>
            <person name="Pannikurungottu S."/>
            <person name="Haufschild T."/>
            <person name="Kabuu M."/>
            <person name="Sasikala C."/>
            <person name="Jogler C."/>
            <person name="Ramana C."/>
        </authorList>
    </citation>
    <scope>NUCLEOTIDE SEQUENCE [LARGE SCALE GENOMIC DNA]</scope>
    <source>
        <strain evidence="4">JC673</strain>
    </source>
</reference>
<dbReference type="NCBIfam" id="TIGR02532">
    <property type="entry name" value="IV_pilin_GFxxxE"/>
    <property type="match status" value="1"/>
</dbReference>
<dbReference type="InterPro" id="IPR011453">
    <property type="entry name" value="DUF1559"/>
</dbReference>
<keyword evidence="4" id="KW-1185">Reference proteome</keyword>
<dbReference type="InterPro" id="IPR045584">
    <property type="entry name" value="Pilin-like"/>
</dbReference>
<dbReference type="Gene3D" id="3.30.700.10">
    <property type="entry name" value="Glycoprotein, Type 4 Pilin"/>
    <property type="match status" value="1"/>
</dbReference>
<feature type="transmembrane region" description="Helical" evidence="1">
    <location>
        <begin position="7"/>
        <end position="28"/>
    </location>
</feature>
<evidence type="ECO:0000313" key="4">
    <source>
        <dbReference type="Proteomes" id="UP001272242"/>
    </source>
</evidence>
<evidence type="ECO:0000259" key="2">
    <source>
        <dbReference type="Pfam" id="PF07596"/>
    </source>
</evidence>
<sequence>MRRVRPGFTLIELLVVIAIIAILIGLLLPAVQKVREAAARTQSANNLKQIGLALHSAHDTFGAYPPVLVNQWASFNSGPPGQVHYSGPYVPDSASTAGSDKTTFFYALLPYIEQAALHSSINGYQWFLMGTRKDDASKLVGSSTPKTYIAPADVSAYQYVNWAWPYTGNGTTYQMGLVSYAPNVRVFGQATGNGGFSVWDVAWNNAGGGTRRVGGITDGTSNTIAVVEKQMVSGNTQMSYKDWAVNDSGGTSNGPFGVQMWATTDCPPEGLPFFGCNCNDPTQSWDDNFGQWWLGNCRMVSGDSNEYFQTPRNRLVPAQQQVYNLYPFYAGGLQAVMCDGSVRTINTSVSVQSWSAAVTPAGGEAISLP</sequence>
<dbReference type="Pfam" id="PF07596">
    <property type="entry name" value="SBP_bac_10"/>
    <property type="match status" value="1"/>
</dbReference>
<organism evidence="3 4">
    <name type="scientific">Gemmata algarum</name>
    <dbReference type="NCBI Taxonomy" id="2975278"/>
    <lineage>
        <taxon>Bacteria</taxon>
        <taxon>Pseudomonadati</taxon>
        <taxon>Planctomycetota</taxon>
        <taxon>Planctomycetia</taxon>
        <taxon>Gemmatales</taxon>
        <taxon>Gemmataceae</taxon>
        <taxon>Gemmata</taxon>
    </lineage>
</organism>
<dbReference type="Proteomes" id="UP001272242">
    <property type="component" value="Unassembled WGS sequence"/>
</dbReference>
<evidence type="ECO:0000256" key="1">
    <source>
        <dbReference type="SAM" id="Phobius"/>
    </source>
</evidence>
<evidence type="ECO:0000313" key="3">
    <source>
        <dbReference type="EMBL" id="MDY3559350.1"/>
    </source>
</evidence>
<proteinExistence type="predicted"/>
<dbReference type="InterPro" id="IPR027558">
    <property type="entry name" value="Pre_pil_HX9DG_C"/>
</dbReference>
<dbReference type="SUPFAM" id="SSF54523">
    <property type="entry name" value="Pili subunits"/>
    <property type="match status" value="1"/>
</dbReference>
<keyword evidence="1" id="KW-0812">Transmembrane</keyword>
<protein>
    <submittedName>
        <fullName evidence="3">DUF1559 domain-containing protein</fullName>
    </submittedName>
</protein>
<dbReference type="RefSeq" id="WP_320686129.1">
    <property type="nucleotide sequence ID" value="NZ_JAXBLV010000110.1"/>
</dbReference>
<dbReference type="Pfam" id="PF07963">
    <property type="entry name" value="N_methyl"/>
    <property type="match status" value="1"/>
</dbReference>
<dbReference type="NCBIfam" id="TIGR04294">
    <property type="entry name" value="pre_pil_HX9DG"/>
    <property type="match status" value="1"/>
</dbReference>
<keyword evidence="1" id="KW-0472">Membrane</keyword>
<name>A0ABU5EY35_9BACT</name>
<gene>
    <name evidence="3" type="ORF">R5W23_000342</name>
</gene>
<keyword evidence="1" id="KW-1133">Transmembrane helix</keyword>
<dbReference type="PANTHER" id="PTHR30093:SF2">
    <property type="entry name" value="TYPE II SECRETION SYSTEM PROTEIN H"/>
    <property type="match status" value="1"/>
</dbReference>
<dbReference type="InterPro" id="IPR012902">
    <property type="entry name" value="N_methyl_site"/>
</dbReference>
<dbReference type="PANTHER" id="PTHR30093">
    <property type="entry name" value="GENERAL SECRETION PATHWAY PROTEIN G"/>
    <property type="match status" value="1"/>
</dbReference>
<comment type="caution">
    <text evidence="3">The sequence shown here is derived from an EMBL/GenBank/DDBJ whole genome shotgun (WGS) entry which is preliminary data.</text>
</comment>
<accession>A0ABU5EY35</accession>
<feature type="domain" description="DUF1559" evidence="2">
    <location>
        <begin position="32"/>
        <end position="350"/>
    </location>
</feature>